<feature type="domain" description="Response regulatory" evidence="12">
    <location>
        <begin position="1118"/>
        <end position="1233"/>
    </location>
</feature>
<evidence type="ECO:0000256" key="9">
    <source>
        <dbReference type="SAM" id="MobiDB-lite"/>
    </source>
</evidence>
<evidence type="ECO:0000256" key="5">
    <source>
        <dbReference type="ARBA" id="ARBA00023125"/>
    </source>
</evidence>
<dbReference type="InterPro" id="IPR018062">
    <property type="entry name" value="HTH_AraC-typ_CS"/>
</dbReference>
<keyword evidence="13" id="KW-0808">Transferase</keyword>
<evidence type="ECO:0000259" key="10">
    <source>
        <dbReference type="PROSITE" id="PS01124"/>
    </source>
</evidence>
<dbReference type="EC" id="2.7.13.3" evidence="2"/>
<feature type="domain" description="Histidine kinase" evidence="11">
    <location>
        <begin position="818"/>
        <end position="1073"/>
    </location>
</feature>
<dbReference type="SUPFAM" id="SSF52172">
    <property type="entry name" value="CheY-like"/>
    <property type="match status" value="1"/>
</dbReference>
<keyword evidence="4" id="KW-0805">Transcription regulation</keyword>
<dbReference type="InterPro" id="IPR009057">
    <property type="entry name" value="Homeodomain-like_sf"/>
</dbReference>
<dbReference type="Pfam" id="PF12833">
    <property type="entry name" value="HTH_18"/>
    <property type="match status" value="1"/>
</dbReference>
<name>A0ABP8NBQ6_9BACT</name>
<evidence type="ECO:0000256" key="2">
    <source>
        <dbReference type="ARBA" id="ARBA00012438"/>
    </source>
</evidence>
<dbReference type="PROSITE" id="PS01124">
    <property type="entry name" value="HTH_ARAC_FAMILY_2"/>
    <property type="match status" value="1"/>
</dbReference>
<evidence type="ECO:0000259" key="11">
    <source>
        <dbReference type="PROSITE" id="PS50109"/>
    </source>
</evidence>
<evidence type="ECO:0000256" key="7">
    <source>
        <dbReference type="PROSITE-ProRule" id="PRU00169"/>
    </source>
</evidence>
<reference evidence="14" key="1">
    <citation type="journal article" date="2019" name="Int. J. Syst. Evol. Microbiol.">
        <title>The Global Catalogue of Microorganisms (GCM) 10K type strain sequencing project: providing services to taxonomists for standard genome sequencing and annotation.</title>
        <authorList>
            <consortium name="The Broad Institute Genomics Platform"/>
            <consortium name="The Broad Institute Genome Sequencing Center for Infectious Disease"/>
            <person name="Wu L."/>
            <person name="Ma J."/>
        </authorList>
    </citation>
    <scope>NUCLEOTIDE SEQUENCE [LARGE SCALE GENOMIC DNA]</scope>
    <source>
        <strain evidence="14">JCM 17927</strain>
    </source>
</reference>
<keyword evidence="13" id="KW-0418">Kinase</keyword>
<keyword evidence="3 7" id="KW-0597">Phosphoprotein</keyword>
<dbReference type="PANTHER" id="PTHR43547:SF2">
    <property type="entry name" value="HYBRID SIGNAL TRANSDUCTION HISTIDINE KINASE C"/>
    <property type="match status" value="1"/>
</dbReference>
<dbReference type="Gene3D" id="2.130.10.10">
    <property type="entry name" value="YVTN repeat-like/Quinoprotein amine dehydrogenase"/>
    <property type="match status" value="2"/>
</dbReference>
<keyword evidence="5" id="KW-0238">DNA-binding</keyword>
<protein>
    <recommendedName>
        <fullName evidence="2">histidine kinase</fullName>
        <ecNumber evidence="2">2.7.13.3</ecNumber>
    </recommendedName>
</protein>
<gene>
    <name evidence="13" type="ORF">GCM10023189_40950</name>
</gene>
<dbReference type="InterPro" id="IPR003594">
    <property type="entry name" value="HATPase_dom"/>
</dbReference>
<dbReference type="CDD" id="cd00082">
    <property type="entry name" value="HisKA"/>
    <property type="match status" value="1"/>
</dbReference>
<dbReference type="PROSITE" id="PS00041">
    <property type="entry name" value="HTH_ARAC_FAMILY_1"/>
    <property type="match status" value="1"/>
</dbReference>
<dbReference type="InterPro" id="IPR018060">
    <property type="entry name" value="HTH_AraC"/>
</dbReference>
<evidence type="ECO:0000313" key="13">
    <source>
        <dbReference type="EMBL" id="GAA4463194.1"/>
    </source>
</evidence>
<dbReference type="SMART" id="SM00387">
    <property type="entry name" value="HATPase_c"/>
    <property type="match status" value="1"/>
</dbReference>
<dbReference type="PROSITE" id="PS50110">
    <property type="entry name" value="RESPONSE_REGULATORY"/>
    <property type="match status" value="1"/>
</dbReference>
<dbReference type="GO" id="GO:0016301">
    <property type="term" value="F:kinase activity"/>
    <property type="evidence" value="ECO:0007669"/>
    <property type="project" value="UniProtKB-KW"/>
</dbReference>
<dbReference type="Gene3D" id="1.10.287.130">
    <property type="match status" value="1"/>
</dbReference>
<dbReference type="InterPro" id="IPR036890">
    <property type="entry name" value="HATPase_C_sf"/>
</dbReference>
<dbReference type="SUPFAM" id="SSF47384">
    <property type="entry name" value="Homodimeric domain of signal transducing histidine kinase"/>
    <property type="match status" value="1"/>
</dbReference>
<dbReference type="Pfam" id="PF07494">
    <property type="entry name" value="Reg_prop"/>
    <property type="match status" value="2"/>
</dbReference>
<evidence type="ECO:0000256" key="8">
    <source>
        <dbReference type="SAM" id="Coils"/>
    </source>
</evidence>
<dbReference type="CDD" id="cd17574">
    <property type="entry name" value="REC_OmpR"/>
    <property type="match status" value="1"/>
</dbReference>
<feature type="coiled-coil region" evidence="8">
    <location>
        <begin position="777"/>
        <end position="811"/>
    </location>
</feature>
<feature type="domain" description="HTH araC/xylS-type" evidence="10">
    <location>
        <begin position="1295"/>
        <end position="1394"/>
    </location>
</feature>
<dbReference type="Gene3D" id="3.40.50.2300">
    <property type="match status" value="1"/>
</dbReference>
<dbReference type="InterPro" id="IPR005467">
    <property type="entry name" value="His_kinase_dom"/>
</dbReference>
<dbReference type="Pfam" id="PF07495">
    <property type="entry name" value="Y_Y_Y"/>
    <property type="match status" value="1"/>
</dbReference>
<dbReference type="PRINTS" id="PR00344">
    <property type="entry name" value="BCTRLSENSOR"/>
</dbReference>
<dbReference type="SUPFAM" id="SSF46689">
    <property type="entry name" value="Homeodomain-like"/>
    <property type="match status" value="1"/>
</dbReference>
<feature type="modified residue" description="4-aspartylphosphate" evidence="7">
    <location>
        <position position="1166"/>
    </location>
</feature>
<dbReference type="SUPFAM" id="SSF63829">
    <property type="entry name" value="Calcium-dependent phosphotriesterase"/>
    <property type="match status" value="1"/>
</dbReference>
<dbReference type="PANTHER" id="PTHR43547">
    <property type="entry name" value="TWO-COMPONENT HISTIDINE KINASE"/>
    <property type="match status" value="1"/>
</dbReference>
<dbReference type="InterPro" id="IPR015943">
    <property type="entry name" value="WD40/YVTN_repeat-like_dom_sf"/>
</dbReference>
<keyword evidence="6" id="KW-0804">Transcription</keyword>
<dbReference type="Gene3D" id="3.30.565.10">
    <property type="entry name" value="Histidine kinase-like ATPase, C-terminal domain"/>
    <property type="match status" value="1"/>
</dbReference>
<dbReference type="InterPro" id="IPR013783">
    <property type="entry name" value="Ig-like_fold"/>
</dbReference>
<dbReference type="InterPro" id="IPR011110">
    <property type="entry name" value="Reg_prop"/>
</dbReference>
<dbReference type="InterPro" id="IPR003661">
    <property type="entry name" value="HisK_dim/P_dom"/>
</dbReference>
<dbReference type="Gene3D" id="2.60.40.10">
    <property type="entry name" value="Immunoglobulins"/>
    <property type="match status" value="1"/>
</dbReference>
<dbReference type="PROSITE" id="PS50109">
    <property type="entry name" value="HIS_KIN"/>
    <property type="match status" value="1"/>
</dbReference>
<sequence length="1397" mass="155874">MQHYGVEDGLANREVNHILQDKQGFIWIATKGGLSRFDGKTFTTYNKERNGFAFDNIQFIAQDAEGKLWLMAMQKPWEVMIFDPRTGQAQTFAEKIDEKLPRILSPGVSELAPVSSPDGTVFLTGGHQPALLLTYHPKTGLRRTPFPQYKTLALAHPTRHGTVWAVADNHLMVELTDDGRVLHQYEHSVPYLTVLLGSTDNEGPFFYAEFTGTYPFRAVYGIDEQGNRREWPKLLLGDMSRYRIPVPLYLPASGLIWEGTRLIDPQRGVLLDLAQQGYGDDMGGRGIYRDRSGRLWLAGNFGVHQVKLSPSRFKRLFHDVNYKPGEASAVRGIRLIGNDLYVNIEAKGLYKADRAGGNLRTLFTIPGFAAMYGLGQDRQGRLVAGANGHFLQSDTARRNLRMYPLPVNARQNLWTLYAFSDTHLLGGCEQGLRLIEAATGKVDLFRQYNQFSELAEAHVLHIAPDRQGTLWVCANTGLYTFDPQRGITARYWSGGKGNDYLPADNIQHFYHAPGGLFWLATADRGLVRWDRTRGQVRTFRRADGLSNDNIYAVYADRRGNFWLSSDYGIMQFNPRRQTTRTYLVEDGITNAEFNRVGHFQDTDGRIYFGGLNGITTFDPRDFENEKPPERPPLYLTAFRQLDPAQGKVVDKTAEVLQSGRIEIPPGDAGSVLEFAFLNFDDAVRNIYAYQVVGLGEGWVTQAEPTLRLSNLPYGEYQLQVRAQAANGQWSANTLTLAVTVLRPFYLRTWFLAFFGALLAAGVWGWLRWRTWSHTQEQQRLQAEIKRATVRIEQDKETIARQAEALQELDQTKSRFFANISHEFRTPLTVILGMAGELKDKADQPPQRLRQVAGLIERNGSNLLRLINQILDLSKLEAGEMKLKPIRADLVSFIRYVGESFHSMAKAKEVQLHFLSDQETCEADFDKDKLQDIIANLLGNALKFTPVGGDVYCQLRVQKDWQPLSPEGFYEELVPTEGVNGPWVQIRVSDTGPGIEPASLTRIFDRFYQWSDESVRNPADAQEGGTGIGLALVRELVGLMRGGLAVRNRANPGRATLGRKKAGAEFVVSLPLTRRPDVARPGLAEPVAMPPLLVSPDRSDLVEPSVARPAPAGAGDKPVLLLVEDNEDVASYIQVCVQTDYQVIRAENGQIGIDTAIANMPDLILSDVMMPLKDGYTLCDTLKNDERTSHIPIVLLTAKAAVSDRIAGLRRGADAYLVKPFLREELLVVLSNLLQTRRLLQLHYSQVALGGNPLGGTPPGLDGPSLERLGGNPPETIPQNPAPEPPVDAVEDQFLIRLREVVEAQLGNTDLSVDDICQMIGMSRTGLHLKLTALTGMSISHYLRKLRLRKAQELLSASGLNISEVAYAVGFADPRYFSRVFAEEFGITPGNFRLSSRG</sequence>
<dbReference type="SUPFAM" id="SSF55874">
    <property type="entry name" value="ATPase domain of HSP90 chaperone/DNA topoisomerase II/histidine kinase"/>
    <property type="match status" value="1"/>
</dbReference>
<dbReference type="Gene3D" id="1.10.10.60">
    <property type="entry name" value="Homeodomain-like"/>
    <property type="match status" value="2"/>
</dbReference>
<dbReference type="SMART" id="SM00388">
    <property type="entry name" value="HisKA"/>
    <property type="match status" value="1"/>
</dbReference>
<dbReference type="Pfam" id="PF00072">
    <property type="entry name" value="Response_reg"/>
    <property type="match status" value="1"/>
</dbReference>
<dbReference type="InterPro" id="IPR036097">
    <property type="entry name" value="HisK_dim/P_sf"/>
</dbReference>
<comment type="caution">
    <text evidence="13">The sequence shown here is derived from an EMBL/GenBank/DDBJ whole genome shotgun (WGS) entry which is preliminary data.</text>
</comment>
<dbReference type="SMART" id="SM00342">
    <property type="entry name" value="HTH_ARAC"/>
    <property type="match status" value="1"/>
</dbReference>
<evidence type="ECO:0000256" key="4">
    <source>
        <dbReference type="ARBA" id="ARBA00023015"/>
    </source>
</evidence>
<dbReference type="EMBL" id="BAABHD010000073">
    <property type="protein sequence ID" value="GAA4463194.1"/>
    <property type="molecule type" value="Genomic_DNA"/>
</dbReference>
<proteinExistence type="predicted"/>
<evidence type="ECO:0000259" key="12">
    <source>
        <dbReference type="PROSITE" id="PS50110"/>
    </source>
</evidence>
<dbReference type="InterPro" id="IPR001789">
    <property type="entry name" value="Sig_transdc_resp-reg_receiver"/>
</dbReference>
<evidence type="ECO:0000313" key="14">
    <source>
        <dbReference type="Proteomes" id="UP001501175"/>
    </source>
</evidence>
<feature type="region of interest" description="Disordered" evidence="9">
    <location>
        <begin position="1252"/>
        <end position="1284"/>
    </location>
</feature>
<keyword evidence="8" id="KW-0175">Coiled coil</keyword>
<dbReference type="Pfam" id="PF00512">
    <property type="entry name" value="HisKA"/>
    <property type="match status" value="1"/>
</dbReference>
<evidence type="ECO:0000256" key="1">
    <source>
        <dbReference type="ARBA" id="ARBA00000085"/>
    </source>
</evidence>
<dbReference type="Pfam" id="PF02518">
    <property type="entry name" value="HATPase_c"/>
    <property type="match status" value="1"/>
</dbReference>
<accession>A0ABP8NBQ6</accession>
<dbReference type="InterPro" id="IPR011006">
    <property type="entry name" value="CheY-like_superfamily"/>
</dbReference>
<comment type="catalytic activity">
    <reaction evidence="1">
        <text>ATP + protein L-histidine = ADP + protein N-phospho-L-histidine.</text>
        <dbReference type="EC" id="2.7.13.3"/>
    </reaction>
</comment>
<keyword evidence="14" id="KW-1185">Reference proteome</keyword>
<organism evidence="13 14">
    <name type="scientific">Nibrella saemangeumensis</name>
    <dbReference type="NCBI Taxonomy" id="1084526"/>
    <lineage>
        <taxon>Bacteria</taxon>
        <taxon>Pseudomonadati</taxon>
        <taxon>Bacteroidota</taxon>
        <taxon>Cytophagia</taxon>
        <taxon>Cytophagales</taxon>
        <taxon>Spirosomataceae</taxon>
        <taxon>Nibrella</taxon>
    </lineage>
</organism>
<dbReference type="SUPFAM" id="SSF50952">
    <property type="entry name" value="Soluble quinoprotein glucose dehydrogenase"/>
    <property type="match status" value="1"/>
</dbReference>
<evidence type="ECO:0000256" key="3">
    <source>
        <dbReference type="ARBA" id="ARBA00022553"/>
    </source>
</evidence>
<evidence type="ECO:0000256" key="6">
    <source>
        <dbReference type="ARBA" id="ARBA00023163"/>
    </source>
</evidence>
<dbReference type="InterPro" id="IPR011041">
    <property type="entry name" value="Quinoprot_gluc/sorb_DH_b-prop"/>
</dbReference>
<dbReference type="SMART" id="SM00448">
    <property type="entry name" value="REC"/>
    <property type="match status" value="1"/>
</dbReference>
<dbReference type="Proteomes" id="UP001501175">
    <property type="component" value="Unassembled WGS sequence"/>
</dbReference>
<dbReference type="InterPro" id="IPR004358">
    <property type="entry name" value="Sig_transdc_His_kin-like_C"/>
</dbReference>
<dbReference type="InterPro" id="IPR011123">
    <property type="entry name" value="Y_Y_Y"/>
</dbReference>